<dbReference type="CDD" id="cd00130">
    <property type="entry name" value="PAS"/>
    <property type="match status" value="1"/>
</dbReference>
<organism evidence="2 3">
    <name type="scientific">Marispirochaeta aestuarii</name>
    <dbReference type="NCBI Taxonomy" id="1963862"/>
    <lineage>
        <taxon>Bacteria</taxon>
        <taxon>Pseudomonadati</taxon>
        <taxon>Spirochaetota</taxon>
        <taxon>Spirochaetia</taxon>
        <taxon>Spirochaetales</taxon>
        <taxon>Spirochaetaceae</taxon>
        <taxon>Marispirochaeta</taxon>
    </lineage>
</organism>
<accession>A0A1Y1RUQ5</accession>
<dbReference type="PROSITE" id="PS50112">
    <property type="entry name" value="PAS"/>
    <property type="match status" value="1"/>
</dbReference>
<dbReference type="Gene3D" id="3.30.450.20">
    <property type="entry name" value="PAS domain"/>
    <property type="match status" value="1"/>
</dbReference>
<evidence type="ECO:0000313" key="3">
    <source>
        <dbReference type="Proteomes" id="UP000192343"/>
    </source>
</evidence>
<dbReference type="InterPro" id="IPR000014">
    <property type="entry name" value="PAS"/>
</dbReference>
<dbReference type="Pfam" id="PF13188">
    <property type="entry name" value="PAS_8"/>
    <property type="match status" value="1"/>
</dbReference>
<name>A0A1Y1RUQ5_9SPIO</name>
<gene>
    <name evidence="2" type="ORF">B4O97_17595</name>
</gene>
<reference evidence="2 3" key="1">
    <citation type="submission" date="2017-03" db="EMBL/GenBank/DDBJ databases">
        <title>Draft Genome sequence of Marispirochaeta sp. strain JC444.</title>
        <authorList>
            <person name="Shivani Y."/>
            <person name="Subhash Y."/>
            <person name="Sasikala C."/>
            <person name="Ramana C."/>
        </authorList>
    </citation>
    <scope>NUCLEOTIDE SEQUENCE [LARGE SCALE GENOMIC DNA]</scope>
    <source>
        <strain evidence="2 3">JC444</strain>
    </source>
</reference>
<dbReference type="RefSeq" id="WP_083052828.1">
    <property type="nucleotide sequence ID" value="NZ_MWQY01000028.1"/>
</dbReference>
<dbReference type="SUPFAM" id="SSF55785">
    <property type="entry name" value="PYP-like sensor domain (PAS domain)"/>
    <property type="match status" value="1"/>
</dbReference>
<dbReference type="EMBL" id="MWQY01000028">
    <property type="protein sequence ID" value="ORC30718.1"/>
    <property type="molecule type" value="Genomic_DNA"/>
</dbReference>
<protein>
    <recommendedName>
        <fullName evidence="1">PAS domain-containing protein</fullName>
    </recommendedName>
</protein>
<feature type="domain" description="PAS" evidence="1">
    <location>
        <begin position="21"/>
        <end position="63"/>
    </location>
</feature>
<dbReference type="SMART" id="SM00091">
    <property type="entry name" value="PAS"/>
    <property type="match status" value="1"/>
</dbReference>
<dbReference type="InterPro" id="IPR035965">
    <property type="entry name" value="PAS-like_dom_sf"/>
</dbReference>
<keyword evidence="3" id="KW-1185">Reference proteome</keyword>
<dbReference type="Proteomes" id="UP000192343">
    <property type="component" value="Unassembled WGS sequence"/>
</dbReference>
<dbReference type="AlphaFoldDB" id="A0A1Y1RUQ5"/>
<proteinExistence type="predicted"/>
<evidence type="ECO:0000259" key="1">
    <source>
        <dbReference type="PROSITE" id="PS50112"/>
    </source>
</evidence>
<dbReference type="STRING" id="1963862.B4O97_17595"/>
<sequence length="115" mass="13314">MRKLLYVIIKNKQTLKIIEQSKAKYQKVVDNMKEGMIILNSKGKVVFINQSASKILGIPINKIGFYIFDIVDDENTLLLKSELSKRNAGRTSEYRIEYKHPELARISHKPARTLH</sequence>
<evidence type="ECO:0000313" key="2">
    <source>
        <dbReference type="EMBL" id="ORC30718.1"/>
    </source>
</evidence>
<dbReference type="NCBIfam" id="TIGR00229">
    <property type="entry name" value="sensory_box"/>
    <property type="match status" value="1"/>
</dbReference>
<comment type="caution">
    <text evidence="2">The sequence shown here is derived from an EMBL/GenBank/DDBJ whole genome shotgun (WGS) entry which is preliminary data.</text>
</comment>